<evidence type="ECO:0000256" key="3">
    <source>
        <dbReference type="ARBA" id="ARBA00022679"/>
    </source>
</evidence>
<proteinExistence type="inferred from homology"/>
<dbReference type="PANTHER" id="PTHR12215">
    <property type="entry name" value="PHOSPHOPANTETHEINE TRANSFERASE"/>
    <property type="match status" value="1"/>
</dbReference>
<dbReference type="GO" id="GO:0016740">
    <property type="term" value="F:transferase activity"/>
    <property type="evidence" value="ECO:0007669"/>
    <property type="project" value="UniProtKB-KW"/>
</dbReference>
<gene>
    <name evidence="7" type="ORF">WDJ61_16280</name>
</gene>
<keyword evidence="8" id="KW-1185">Reference proteome</keyword>
<dbReference type="InterPro" id="IPR050559">
    <property type="entry name" value="P-Pant_transferase_sf"/>
</dbReference>
<dbReference type="NCBIfam" id="TIGR00556">
    <property type="entry name" value="pantethn_trn"/>
    <property type="match status" value="1"/>
</dbReference>
<comment type="cofactor">
    <cofactor evidence="1">
        <name>Mg(2+)</name>
        <dbReference type="ChEBI" id="CHEBI:18420"/>
    </cofactor>
</comment>
<evidence type="ECO:0000256" key="1">
    <source>
        <dbReference type="ARBA" id="ARBA00001946"/>
    </source>
</evidence>
<dbReference type="Gene3D" id="3.90.470.20">
    <property type="entry name" value="4'-phosphopantetheinyl transferase domain"/>
    <property type="match status" value="2"/>
</dbReference>
<dbReference type="SUPFAM" id="SSF56214">
    <property type="entry name" value="4'-phosphopantetheinyl transferase"/>
    <property type="match status" value="2"/>
</dbReference>
<dbReference type="EMBL" id="CP147404">
    <property type="protein sequence ID" value="WXB92761.1"/>
    <property type="molecule type" value="Genomic_DNA"/>
</dbReference>
<comment type="similarity">
    <text evidence="2">Belongs to the P-Pant transferase superfamily. Gsp/Sfp/HetI/AcpT family.</text>
</comment>
<dbReference type="Proteomes" id="UP001387364">
    <property type="component" value="Chromosome"/>
</dbReference>
<evidence type="ECO:0000256" key="2">
    <source>
        <dbReference type="ARBA" id="ARBA00010990"/>
    </source>
</evidence>
<evidence type="ECO:0000313" key="7">
    <source>
        <dbReference type="EMBL" id="WXB92761.1"/>
    </source>
</evidence>
<evidence type="ECO:0000259" key="6">
    <source>
        <dbReference type="Pfam" id="PF01648"/>
    </source>
</evidence>
<keyword evidence="5" id="KW-0460">Magnesium</keyword>
<evidence type="ECO:0000256" key="4">
    <source>
        <dbReference type="ARBA" id="ARBA00022723"/>
    </source>
</evidence>
<accession>A0ABZ2N5V2</accession>
<dbReference type="InterPro" id="IPR037143">
    <property type="entry name" value="4-PPantetheinyl_Trfase_dom_sf"/>
</dbReference>
<organism evidence="7 8">
    <name type="scientific">Bacillus kandeliae</name>
    <dbReference type="NCBI Taxonomy" id="3129297"/>
    <lineage>
        <taxon>Bacteria</taxon>
        <taxon>Bacillati</taxon>
        <taxon>Bacillota</taxon>
        <taxon>Bacilli</taxon>
        <taxon>Bacillales</taxon>
        <taxon>Bacillaceae</taxon>
        <taxon>Bacillus</taxon>
    </lineage>
</organism>
<dbReference type="InterPro" id="IPR008278">
    <property type="entry name" value="4-PPantetheinyl_Trfase_dom"/>
</dbReference>
<name>A0ABZ2N5V2_9BACI</name>
<dbReference type="PANTHER" id="PTHR12215:SF10">
    <property type="entry name" value="L-AMINOADIPATE-SEMIALDEHYDE DEHYDROGENASE-PHOSPHOPANTETHEINYL TRANSFERASE"/>
    <property type="match status" value="1"/>
</dbReference>
<keyword evidence="3 7" id="KW-0808">Transferase</keyword>
<reference evidence="7 8" key="1">
    <citation type="submission" date="2024-02" db="EMBL/GenBank/DDBJ databases">
        <title>Seven novel Bacillus-like species.</title>
        <authorList>
            <person name="Liu G."/>
        </authorList>
    </citation>
    <scope>NUCLEOTIDE SEQUENCE [LARGE SCALE GENOMIC DNA]</scope>
    <source>
        <strain evidence="7 8">FJAT-52991</strain>
    </source>
</reference>
<feature type="domain" description="4'-phosphopantetheinyl transferase" evidence="6">
    <location>
        <begin position="101"/>
        <end position="176"/>
    </location>
</feature>
<evidence type="ECO:0000313" key="8">
    <source>
        <dbReference type="Proteomes" id="UP001387364"/>
    </source>
</evidence>
<sequence>MVEVYLLKNHTPEETLYLLSPYLLLEEREHIQRYRNLQDRSNSLLGMLAIKYLLENKDLGSSPIFREATGKPYVKLPGWKGGISISHSGKTVACAITSNGAVGVDIEEFHEIDVNVAKEILSHQELKAFQKLHTLKDQHTFIFKQWTLKEAYLKATGMGLQNTLLSDIEFTTSGQPKLIAEESWSFFSSMMNVSLYLSLCYACQMSQEIQPKIMTVQELESHFSQS</sequence>
<evidence type="ECO:0000256" key="5">
    <source>
        <dbReference type="ARBA" id="ARBA00022842"/>
    </source>
</evidence>
<dbReference type="RefSeq" id="WP_338751588.1">
    <property type="nucleotide sequence ID" value="NZ_CP147404.1"/>
</dbReference>
<keyword evidence="4" id="KW-0479">Metal-binding</keyword>
<dbReference type="Pfam" id="PF01648">
    <property type="entry name" value="ACPS"/>
    <property type="match status" value="1"/>
</dbReference>
<dbReference type="InterPro" id="IPR004568">
    <property type="entry name" value="Ppantetheine-prot_Trfase_dom"/>
</dbReference>
<protein>
    <submittedName>
        <fullName evidence="7">4'-phosphopantetheinyl transferase superfamily protein</fullName>
    </submittedName>
</protein>